<feature type="region of interest" description="Disordered" evidence="3">
    <location>
        <begin position="30"/>
        <end position="54"/>
    </location>
</feature>
<gene>
    <name evidence="4" type="primary">lpqC</name>
    <name evidence="4" type="ORF">GCM10010334_21670</name>
</gene>
<dbReference type="GO" id="GO:0016787">
    <property type="term" value="F:hydrolase activity"/>
    <property type="evidence" value="ECO:0007669"/>
    <property type="project" value="UniProtKB-KW"/>
</dbReference>
<evidence type="ECO:0000256" key="1">
    <source>
        <dbReference type="ARBA" id="ARBA00022729"/>
    </source>
</evidence>
<keyword evidence="2 4" id="KW-0378">Hydrolase</keyword>
<dbReference type="Proteomes" id="UP000638353">
    <property type="component" value="Unassembled WGS sequence"/>
</dbReference>
<name>A0A919C9F5_9ACTN</name>
<dbReference type="PANTHER" id="PTHR43037:SF1">
    <property type="entry name" value="BLL1128 PROTEIN"/>
    <property type="match status" value="1"/>
</dbReference>
<dbReference type="PANTHER" id="PTHR43037">
    <property type="entry name" value="UNNAMED PRODUCT-RELATED"/>
    <property type="match status" value="1"/>
</dbReference>
<dbReference type="GO" id="GO:0005576">
    <property type="term" value="C:extracellular region"/>
    <property type="evidence" value="ECO:0007669"/>
    <property type="project" value="InterPro"/>
</dbReference>
<evidence type="ECO:0000313" key="4">
    <source>
        <dbReference type="EMBL" id="GHC88744.1"/>
    </source>
</evidence>
<organism evidence="4 5">
    <name type="scientific">Streptomyces finlayi</name>
    <dbReference type="NCBI Taxonomy" id="67296"/>
    <lineage>
        <taxon>Bacteria</taxon>
        <taxon>Bacillati</taxon>
        <taxon>Actinomycetota</taxon>
        <taxon>Actinomycetes</taxon>
        <taxon>Kitasatosporales</taxon>
        <taxon>Streptomycetaceae</taxon>
        <taxon>Streptomyces</taxon>
    </lineage>
</organism>
<accession>A0A919C9F5</accession>
<feature type="compositionally biased region" description="Pro residues" evidence="3">
    <location>
        <begin position="41"/>
        <end position="51"/>
    </location>
</feature>
<proteinExistence type="predicted"/>
<keyword evidence="1" id="KW-0732">Signal</keyword>
<dbReference type="RefSeq" id="WP_229897644.1">
    <property type="nucleotide sequence ID" value="NZ_BMVC01000003.1"/>
</dbReference>
<evidence type="ECO:0000256" key="2">
    <source>
        <dbReference type="ARBA" id="ARBA00022801"/>
    </source>
</evidence>
<evidence type="ECO:0000256" key="3">
    <source>
        <dbReference type="SAM" id="MobiDB-lite"/>
    </source>
</evidence>
<dbReference type="PROSITE" id="PS51257">
    <property type="entry name" value="PROKAR_LIPOPROTEIN"/>
    <property type="match status" value="1"/>
</dbReference>
<dbReference type="SUPFAM" id="SSF53474">
    <property type="entry name" value="alpha/beta-Hydrolases"/>
    <property type="match status" value="1"/>
</dbReference>
<dbReference type="InterPro" id="IPR010126">
    <property type="entry name" value="Esterase_phb"/>
</dbReference>
<reference evidence="4" key="2">
    <citation type="submission" date="2020-09" db="EMBL/GenBank/DDBJ databases">
        <authorList>
            <person name="Sun Q."/>
            <person name="Ohkuma M."/>
        </authorList>
    </citation>
    <scope>NUCLEOTIDE SEQUENCE</scope>
    <source>
        <strain evidence="4">JCM 4637</strain>
    </source>
</reference>
<dbReference type="InterPro" id="IPR029058">
    <property type="entry name" value="AB_hydrolase_fold"/>
</dbReference>
<dbReference type="EMBL" id="BMVC01000003">
    <property type="protein sequence ID" value="GHC88744.1"/>
    <property type="molecule type" value="Genomic_DNA"/>
</dbReference>
<dbReference type="AlphaFoldDB" id="A0A919C9F5"/>
<reference evidence="4" key="1">
    <citation type="journal article" date="2014" name="Int. J. Syst. Evol. Microbiol.">
        <title>Complete genome sequence of Corynebacterium casei LMG S-19264T (=DSM 44701T), isolated from a smear-ripened cheese.</title>
        <authorList>
            <consortium name="US DOE Joint Genome Institute (JGI-PGF)"/>
            <person name="Walter F."/>
            <person name="Albersmeier A."/>
            <person name="Kalinowski J."/>
            <person name="Ruckert C."/>
        </authorList>
    </citation>
    <scope>NUCLEOTIDE SEQUENCE</scope>
    <source>
        <strain evidence="4">JCM 4637</strain>
    </source>
</reference>
<evidence type="ECO:0000313" key="5">
    <source>
        <dbReference type="Proteomes" id="UP000638353"/>
    </source>
</evidence>
<dbReference type="InterPro" id="IPR050955">
    <property type="entry name" value="Plant_Biomass_Hydrol_Est"/>
</dbReference>
<protein>
    <submittedName>
        <fullName evidence="4">Hydrolase</fullName>
    </submittedName>
</protein>
<dbReference type="Gene3D" id="3.40.50.1820">
    <property type="entry name" value="alpha/beta hydrolase"/>
    <property type="match status" value="1"/>
</dbReference>
<sequence>MRTSPGTALRVSLWTAGAAVLLTLTGCGGNEKPPLSNKPATKPPSPAPAPEVPRAGDQKITMTWKGQQRVYRVHAPPGYSPSKPLPLVVGMHMYPGDGDRIAALSGLNAKADTKNFLVAYPDGLNSGYNALICCGAEDDVGFIKAVVQRLVTTWKADPDRIYATGISNGADMSFKLAVEAPGVFAAVAPVSGAFSGSATNDAAYIPTSPVSVMTFVGGQDRVKQVADMGIETWQERLNCKTKPPQKLRNGITRVAAKCKDSSDFVTYNLPEMGHFWPGATAGTMADEEAGISATDLMWDFFASHPKK</sequence>
<comment type="caution">
    <text evidence="4">The sequence shown here is derived from an EMBL/GenBank/DDBJ whole genome shotgun (WGS) entry which is preliminary data.</text>
</comment>
<dbReference type="Pfam" id="PF10503">
    <property type="entry name" value="Esterase_PHB"/>
    <property type="match status" value="1"/>
</dbReference>